<dbReference type="AlphaFoldDB" id="C9L7U6"/>
<dbReference type="EMBL" id="ABYU02000016">
    <property type="protein sequence ID" value="EEX21841.1"/>
    <property type="molecule type" value="Genomic_DNA"/>
</dbReference>
<dbReference type="HOGENOM" id="CLU_2380469_0_0_9"/>
<dbReference type="STRING" id="537007.BLAHAN_05466"/>
<proteinExistence type="predicted"/>
<protein>
    <submittedName>
        <fullName evidence="1">Uncharacterized protein</fullName>
    </submittedName>
</protein>
<dbReference type="Proteomes" id="UP000003755">
    <property type="component" value="Unassembled WGS sequence"/>
</dbReference>
<dbReference type="KEGG" id="bhan:CGC63_09390"/>
<gene>
    <name evidence="1" type="ORF">BLAHAN_05466</name>
</gene>
<sequence length="94" mass="11049">MKRLTISGTGEARTDVTIKEVLDRLRFYEDYDEREELLIHAFTIETTVLCSECGHSRSAVSETWIRPDLLKCDRFYTTKEEAEKALEQMKKDEE</sequence>
<evidence type="ECO:0000313" key="2">
    <source>
        <dbReference type="Proteomes" id="UP000003755"/>
    </source>
</evidence>
<reference evidence="1" key="1">
    <citation type="submission" date="2009-09" db="EMBL/GenBank/DDBJ databases">
        <authorList>
            <person name="Weinstock G."/>
            <person name="Sodergren E."/>
            <person name="Clifton S."/>
            <person name="Fulton L."/>
            <person name="Fulton B."/>
            <person name="Courtney L."/>
            <person name="Fronick C."/>
            <person name="Harrison M."/>
            <person name="Strong C."/>
            <person name="Farmer C."/>
            <person name="Delahaunty K."/>
            <person name="Markovic C."/>
            <person name="Hall O."/>
            <person name="Minx P."/>
            <person name="Tomlinson C."/>
            <person name="Mitreva M."/>
            <person name="Nelson J."/>
            <person name="Hou S."/>
            <person name="Wollam A."/>
            <person name="Pepin K.H."/>
            <person name="Johnson M."/>
            <person name="Bhonagiri V."/>
            <person name="Nash W.E."/>
            <person name="Warren W."/>
            <person name="Chinwalla A."/>
            <person name="Mardis E.R."/>
            <person name="Wilson R.K."/>
        </authorList>
    </citation>
    <scope>NUCLEOTIDE SEQUENCE [LARGE SCALE GENOMIC DNA]</scope>
    <source>
        <strain evidence="1">DSM 20583</strain>
    </source>
</reference>
<name>C9L7U6_BLAHA</name>
<keyword evidence="2" id="KW-1185">Reference proteome</keyword>
<dbReference type="RefSeq" id="WP_003020648.1">
    <property type="nucleotide sequence ID" value="NZ_CP022413.2"/>
</dbReference>
<comment type="caution">
    <text evidence="1">The sequence shown here is derived from an EMBL/GenBank/DDBJ whole genome shotgun (WGS) entry which is preliminary data.</text>
</comment>
<organism evidence="1 2">
    <name type="scientific">Blautia hansenii DSM 20583</name>
    <dbReference type="NCBI Taxonomy" id="537007"/>
    <lineage>
        <taxon>Bacteria</taxon>
        <taxon>Bacillati</taxon>
        <taxon>Bacillota</taxon>
        <taxon>Clostridia</taxon>
        <taxon>Lachnospirales</taxon>
        <taxon>Lachnospiraceae</taxon>
        <taxon>Blautia</taxon>
    </lineage>
</organism>
<evidence type="ECO:0000313" key="1">
    <source>
        <dbReference type="EMBL" id="EEX21841.1"/>
    </source>
</evidence>
<accession>C9L7U6</accession>